<feature type="compositionally biased region" description="Low complexity" evidence="1">
    <location>
        <begin position="168"/>
        <end position="183"/>
    </location>
</feature>
<sequence length="355" mass="39263">MTTNDGHAAISLVPPQLPPFLASVFNLKPILGNPSREEIKLVHEAVRAMNNFLHTPELRNTDISIELSQHLFDIQMACHRQKYPTSVLPNDVIYDPPTLPAHIPVELKSVNGPPSNEEVTSAHTALRISESFVNVPSIFDPDLHVQLSQHLFDTQLARHVERSIMKRTTPPTSAPPHHAVPHSNSGNTDANNNPITHTSSIPTPGQLAESTQATLEQSDSSNEHPRHSNPSEISELRELMIEIRDTLKSGNRILVGAQNSLARGFNSSSVHTGYYSQDVTYDLGAHSLINDQGEVPEIYDLPTFKSRGPRSEVSFATSNLTESELARYLRFYNMGEELVEEGEDLKIKPGMVDDA</sequence>
<gene>
    <name evidence="2" type="ORF">V565_077950</name>
</gene>
<organism evidence="2 3">
    <name type="scientific">Rhizoctonia solani 123E</name>
    <dbReference type="NCBI Taxonomy" id="1423351"/>
    <lineage>
        <taxon>Eukaryota</taxon>
        <taxon>Fungi</taxon>
        <taxon>Dikarya</taxon>
        <taxon>Basidiomycota</taxon>
        <taxon>Agaricomycotina</taxon>
        <taxon>Agaricomycetes</taxon>
        <taxon>Cantharellales</taxon>
        <taxon>Ceratobasidiaceae</taxon>
        <taxon>Rhizoctonia</taxon>
    </lineage>
</organism>
<reference evidence="2 3" key="1">
    <citation type="submission" date="2013-12" db="EMBL/GenBank/DDBJ databases">
        <authorList>
            <person name="Cubeta M."/>
            <person name="Pakala S."/>
            <person name="Fedorova N."/>
            <person name="Thomas E."/>
            <person name="Dean R."/>
            <person name="Jabaji S."/>
            <person name="Neate S."/>
            <person name="Toda T."/>
            <person name="Tavantzis S."/>
            <person name="Vilgalys R."/>
            <person name="Bharathan N."/>
            <person name="Pakala S."/>
            <person name="Losada L.S."/>
            <person name="Zafar N."/>
            <person name="Nierman W."/>
        </authorList>
    </citation>
    <scope>NUCLEOTIDE SEQUENCE [LARGE SCALE GENOMIC DNA]</scope>
    <source>
        <strain evidence="2 3">123E</strain>
    </source>
</reference>
<keyword evidence="3" id="KW-1185">Reference proteome</keyword>
<evidence type="ECO:0000313" key="3">
    <source>
        <dbReference type="Proteomes" id="UP000027456"/>
    </source>
</evidence>
<feature type="region of interest" description="Disordered" evidence="1">
    <location>
        <begin position="167"/>
        <end position="233"/>
    </location>
</feature>
<dbReference type="OrthoDB" id="3201351at2759"/>
<dbReference type="HOGENOM" id="CLU_052075_0_0_1"/>
<proteinExistence type="predicted"/>
<name>A0A074SKF9_9AGAM</name>
<dbReference type="Proteomes" id="UP000027456">
    <property type="component" value="Unassembled WGS sequence"/>
</dbReference>
<accession>A0A074SKF9</accession>
<protein>
    <submittedName>
        <fullName evidence="2">Putative laminin domain protein</fullName>
    </submittedName>
</protein>
<dbReference type="AlphaFoldDB" id="A0A074SKF9"/>
<evidence type="ECO:0000313" key="2">
    <source>
        <dbReference type="EMBL" id="KEP50552.1"/>
    </source>
</evidence>
<feature type="compositionally biased region" description="Polar residues" evidence="1">
    <location>
        <begin position="184"/>
        <end position="220"/>
    </location>
</feature>
<comment type="caution">
    <text evidence="2">The sequence shown here is derived from an EMBL/GenBank/DDBJ whole genome shotgun (WGS) entry which is preliminary data.</text>
</comment>
<dbReference type="EMBL" id="AZST01000243">
    <property type="protein sequence ID" value="KEP50552.1"/>
    <property type="molecule type" value="Genomic_DNA"/>
</dbReference>
<evidence type="ECO:0000256" key="1">
    <source>
        <dbReference type="SAM" id="MobiDB-lite"/>
    </source>
</evidence>